<accession>A0ABT8L9Q0</accession>
<evidence type="ECO:0000313" key="3">
    <source>
        <dbReference type="EMBL" id="MDN5214479.1"/>
    </source>
</evidence>
<dbReference type="Gene3D" id="3.40.50.720">
    <property type="entry name" value="NAD(P)-binding Rossmann-like Domain"/>
    <property type="match status" value="1"/>
</dbReference>
<evidence type="ECO:0000256" key="2">
    <source>
        <dbReference type="ARBA" id="ARBA00023002"/>
    </source>
</evidence>
<dbReference type="CDD" id="cd05233">
    <property type="entry name" value="SDR_c"/>
    <property type="match status" value="1"/>
</dbReference>
<dbReference type="PANTHER" id="PTHR43669:SF3">
    <property type="entry name" value="ALCOHOL DEHYDROGENASE, PUTATIVE (AFU_ORTHOLOGUE AFUA_3G03445)-RELATED"/>
    <property type="match status" value="1"/>
</dbReference>
<dbReference type="Proteomes" id="UP001172083">
    <property type="component" value="Unassembled WGS sequence"/>
</dbReference>
<dbReference type="InterPro" id="IPR036291">
    <property type="entry name" value="NAD(P)-bd_dom_sf"/>
</dbReference>
<reference evidence="3" key="1">
    <citation type="submission" date="2023-06" db="EMBL/GenBank/DDBJ databases">
        <title>Genomic of Agaribacillus aureum.</title>
        <authorList>
            <person name="Wang G."/>
        </authorList>
    </citation>
    <scope>NUCLEOTIDE SEQUENCE</scope>
    <source>
        <strain evidence="3">BMA12</strain>
    </source>
</reference>
<dbReference type="GO" id="GO:0016491">
    <property type="term" value="F:oxidoreductase activity"/>
    <property type="evidence" value="ECO:0007669"/>
    <property type="project" value="UniProtKB-KW"/>
</dbReference>
<keyword evidence="4" id="KW-1185">Reference proteome</keyword>
<evidence type="ECO:0000313" key="4">
    <source>
        <dbReference type="Proteomes" id="UP001172083"/>
    </source>
</evidence>
<dbReference type="Gene3D" id="1.10.8.400">
    <property type="entry name" value="Enoyl acyl carrier protein reductase"/>
    <property type="match status" value="1"/>
</dbReference>
<sequence>MDLKDLNVLITGGGGTGVGAGICEALANFGATMVINDLDVDKAKAAAEKYPNAIAVGADIGKGEEVARMFEEIKEKVGPVNGLVNNAGVGLSRFAHEASEEEFDHLYDIDIRAVWQVSKFFVNQLLANKMTGNIVNVSSVHAHATQPRYALYCSAKSAVQGLTKGMAYELGRFNIRCNAIGPGLVKAEQNYDLIKTWADDPHQWEADFINDQQVIPKNIFPVDCGNTVAFLLSDFSAAITGQTIYIDAGTTVMIHNRGFIEGR</sequence>
<comment type="similarity">
    <text evidence="1">Belongs to the short-chain dehydrogenases/reductases (SDR) family.</text>
</comment>
<organism evidence="3 4">
    <name type="scientific">Agaribacillus aureus</name>
    <dbReference type="NCBI Taxonomy" id="3051825"/>
    <lineage>
        <taxon>Bacteria</taxon>
        <taxon>Pseudomonadati</taxon>
        <taxon>Bacteroidota</taxon>
        <taxon>Cytophagia</taxon>
        <taxon>Cytophagales</taxon>
        <taxon>Splendidivirgaceae</taxon>
        <taxon>Agaribacillus</taxon>
    </lineage>
</organism>
<dbReference type="PANTHER" id="PTHR43669">
    <property type="entry name" value="5-KETO-D-GLUCONATE 5-REDUCTASE"/>
    <property type="match status" value="1"/>
</dbReference>
<protein>
    <submittedName>
        <fullName evidence="3">SDR family oxidoreductase</fullName>
        <ecNumber evidence="3">1.-.-.-</ecNumber>
    </submittedName>
</protein>
<gene>
    <name evidence="3" type="ORF">QQ020_20530</name>
</gene>
<keyword evidence="2 3" id="KW-0560">Oxidoreductase</keyword>
<dbReference type="InterPro" id="IPR020904">
    <property type="entry name" value="Sc_DH/Rdtase_CS"/>
</dbReference>
<dbReference type="SUPFAM" id="SSF51735">
    <property type="entry name" value="NAD(P)-binding Rossmann-fold domains"/>
    <property type="match status" value="1"/>
</dbReference>
<dbReference type="RefSeq" id="WP_346759812.1">
    <property type="nucleotide sequence ID" value="NZ_JAUJEB010000004.1"/>
</dbReference>
<evidence type="ECO:0000256" key="1">
    <source>
        <dbReference type="ARBA" id="ARBA00006484"/>
    </source>
</evidence>
<comment type="caution">
    <text evidence="3">The sequence shown here is derived from an EMBL/GenBank/DDBJ whole genome shotgun (WGS) entry which is preliminary data.</text>
</comment>
<dbReference type="EC" id="1.-.-.-" evidence="3"/>
<dbReference type="EMBL" id="JAUJEB010000004">
    <property type="protein sequence ID" value="MDN5214479.1"/>
    <property type="molecule type" value="Genomic_DNA"/>
</dbReference>
<name>A0ABT8L9Q0_9BACT</name>
<dbReference type="PRINTS" id="PR00081">
    <property type="entry name" value="GDHRDH"/>
</dbReference>
<dbReference type="PROSITE" id="PS00061">
    <property type="entry name" value="ADH_SHORT"/>
    <property type="match status" value="1"/>
</dbReference>
<dbReference type="InterPro" id="IPR002347">
    <property type="entry name" value="SDR_fam"/>
</dbReference>
<dbReference type="Pfam" id="PF13561">
    <property type="entry name" value="adh_short_C2"/>
    <property type="match status" value="1"/>
</dbReference>
<proteinExistence type="inferred from homology"/>
<dbReference type="PRINTS" id="PR00080">
    <property type="entry name" value="SDRFAMILY"/>
</dbReference>